<dbReference type="InterPro" id="IPR036390">
    <property type="entry name" value="WH_DNA-bd_sf"/>
</dbReference>
<evidence type="ECO:0000259" key="1">
    <source>
        <dbReference type="SMART" id="SM00418"/>
    </source>
</evidence>
<accession>M0CES9</accession>
<dbReference type="GO" id="GO:0003700">
    <property type="term" value="F:DNA-binding transcription factor activity"/>
    <property type="evidence" value="ECO:0007669"/>
    <property type="project" value="InterPro"/>
</dbReference>
<reference evidence="2 3" key="1">
    <citation type="journal article" date="2014" name="PLoS Genet.">
        <title>Phylogenetically driven sequencing of extremely halophilic archaea reveals strategies for static and dynamic osmo-response.</title>
        <authorList>
            <person name="Becker E.A."/>
            <person name="Seitzer P.M."/>
            <person name="Tritt A."/>
            <person name="Larsen D."/>
            <person name="Krusor M."/>
            <person name="Yao A.I."/>
            <person name="Wu D."/>
            <person name="Madern D."/>
            <person name="Eisen J.A."/>
            <person name="Darling A.E."/>
            <person name="Facciotti M.T."/>
        </authorList>
    </citation>
    <scope>NUCLEOTIDE SEQUENCE [LARGE SCALE GENOMIC DNA]</scope>
    <source>
        <strain evidence="2 3">2-9-1</strain>
    </source>
</reference>
<evidence type="ECO:0000313" key="3">
    <source>
        <dbReference type="Proteomes" id="UP000011626"/>
    </source>
</evidence>
<dbReference type="AlphaFoldDB" id="M0CES9"/>
<evidence type="ECO:0000313" key="2">
    <source>
        <dbReference type="EMBL" id="ELZ21148.1"/>
    </source>
</evidence>
<organism evidence="2 3">
    <name type="scientific">Halosimplex carlsbadense 2-9-1</name>
    <dbReference type="NCBI Taxonomy" id="797114"/>
    <lineage>
        <taxon>Archaea</taxon>
        <taxon>Methanobacteriati</taxon>
        <taxon>Methanobacteriota</taxon>
        <taxon>Stenosarchaea group</taxon>
        <taxon>Halobacteria</taxon>
        <taxon>Halobacteriales</taxon>
        <taxon>Haloarculaceae</taxon>
        <taxon>Halosimplex</taxon>
    </lineage>
</organism>
<gene>
    <name evidence="2" type="ORF">C475_19368</name>
</gene>
<dbReference type="Proteomes" id="UP000011626">
    <property type="component" value="Unassembled WGS sequence"/>
</dbReference>
<proteinExistence type="predicted"/>
<feature type="domain" description="HTH arsR-type" evidence="1">
    <location>
        <begin position="34"/>
        <end position="121"/>
    </location>
</feature>
<dbReference type="EMBL" id="AOIU01000043">
    <property type="protein sequence ID" value="ELZ21148.1"/>
    <property type="molecule type" value="Genomic_DNA"/>
</dbReference>
<dbReference type="SMART" id="SM00418">
    <property type="entry name" value="HTH_ARSR"/>
    <property type="match status" value="1"/>
</dbReference>
<dbReference type="SUPFAM" id="SSF46785">
    <property type="entry name" value="Winged helix' DNA-binding domain"/>
    <property type="match status" value="1"/>
</dbReference>
<dbReference type="CDD" id="cd00090">
    <property type="entry name" value="HTH_ARSR"/>
    <property type="match status" value="1"/>
</dbReference>
<dbReference type="eggNOG" id="arCOG01687">
    <property type="taxonomic scope" value="Archaea"/>
</dbReference>
<dbReference type="InterPro" id="IPR001845">
    <property type="entry name" value="HTH_ArsR_DNA-bd_dom"/>
</dbReference>
<protein>
    <recommendedName>
        <fullName evidence="1">HTH arsR-type domain-containing protein</fullName>
    </recommendedName>
</protein>
<dbReference type="Pfam" id="PF12840">
    <property type="entry name" value="HTH_20"/>
    <property type="match status" value="1"/>
</dbReference>
<dbReference type="PATRIC" id="fig|797114.5.peg.3917"/>
<keyword evidence="3" id="KW-1185">Reference proteome</keyword>
<sequence>MALLLLSSSTYAITRMALLESDVPIREVVTTDPEKAKALENDVRAKILDMLAAEELTIEEIHDELHRRGEEKAETTVRHHVNVLKDAGMVEIARLEEAGGGTRKYYKSNTRVFSYDLPENSVEQLASAQETTSEELAGLIETLAEQHGDEIEAVAREMKPCEYCETQHYEEFVVRELLNRALIDLGETGELDDLLSTTE</sequence>
<name>M0CES9_9EURY</name>
<dbReference type="Gene3D" id="1.10.10.10">
    <property type="entry name" value="Winged helix-like DNA-binding domain superfamily/Winged helix DNA-binding domain"/>
    <property type="match status" value="1"/>
</dbReference>
<dbReference type="InterPro" id="IPR011991">
    <property type="entry name" value="ArsR-like_HTH"/>
</dbReference>
<dbReference type="InterPro" id="IPR036388">
    <property type="entry name" value="WH-like_DNA-bd_sf"/>
</dbReference>
<comment type="caution">
    <text evidence="2">The sequence shown here is derived from an EMBL/GenBank/DDBJ whole genome shotgun (WGS) entry which is preliminary data.</text>
</comment>